<feature type="compositionally biased region" description="Basic and acidic residues" evidence="1">
    <location>
        <begin position="452"/>
        <end position="469"/>
    </location>
</feature>
<feature type="compositionally biased region" description="Low complexity" evidence="1">
    <location>
        <begin position="148"/>
        <end position="165"/>
    </location>
</feature>
<feature type="compositionally biased region" description="Polar residues" evidence="1">
    <location>
        <begin position="791"/>
        <end position="810"/>
    </location>
</feature>
<feature type="region of interest" description="Disordered" evidence="1">
    <location>
        <begin position="1104"/>
        <end position="1301"/>
    </location>
</feature>
<evidence type="ECO:0000313" key="3">
    <source>
        <dbReference type="Proteomes" id="UP000749293"/>
    </source>
</evidence>
<sequence>MSTPEPRHDSALTRQRSRVSDDMAADGPDGDDGPTKGGHSLRRRARVNYATELIDDDVTVPSSTLAARQKRRRQEDALLDSPDDSHHPKARGSSLGVDTPSGRRRNPSRRLTENSKPDYFDGVDGDFGQHHDSDEEIHDTIQVGPWTSASPSSSSKSGSRNGSISHPSASSPLQNASRHVLDAKKAIAATTDADAGPKAGPEASIANGDNTHKTSTTRPKNDQPGEQSTDPSRQLQHESKESQQPAVSTSTPPAADAPADSSSLVRRSPDGGSRAPPTPPTNQDGKDTPHTHSPDPIHNGHKDSSAVAATNTTSLTTSSDNLPGVKSEHRSLSMPSAVEPKPSSTDAAEEGEPPKHPSAQLTALEKNSVDPSAESPAAQDASLTAETQTNDEPDDHKGSSSPRDTSMADTPASSPAKDCQSTPVESPTPAADAPNEVEPSKLASEPAVGTPLKEEVAVTRSEPVSDPRWSRPQPVPQGRWSHLTPYIDGEYTVYPERKTDEDDASEDQSPEEQESGKEATDADAPADDNDDGVDAPVTEAPTPALNTPTRGSPVPEAVETVLNSPAPAGEEPEEADVSDAQDDMERKKYYRYRKLRDPDEFVTAIENYEDMTTSELYDALQAINLSLVGWQDEWIELGKIVDDYENATRRRIADAKYETRTRNLHQHGINYEEPDFVVRGYKAKEREPMSETRYLQRQDRIMAATYGFEYDPHPSKIGRQNPEMQQAGVTTRGRALRNQPRQTVKATESDPNVVGKRQRKPVQPYDMAATHDNSRASSPVGRGARRRKTANQDSTNNDDVQASFASSFNDNHSDGEATGPGRRRRAGRPRASRGTGDDYLPSSNQANAQEETPRSSGRRGRPRASAKYDDQWSSSLDAEPKQQQQQQQQQQQGRHLLTLKLPKGQKFSQPSSITDNGDSRPSTASSDSTTETVESSYSLRPKRQKRFRDEPEDSPAPAVQPPPRKRNRRAGPAAGDGDEVMKTGAPTPATATPKAAATAAATTTTTATSATATTTPTAATQKSGGAGSASASSRKGHKIKIMRASAGPPAPQEPSRNNTPSSQLAPEGGDEPTKDYKAMTKSEKMSASMKNRWANGNMAGAVEKRKATLAAKKAAQVAADQRVGPIAPKPKAKQAKKETAPLPGENPAFIHSHHHQAPPLHPQPGPGGPPPGAHLHHQQPHRQQQVHHQQPHQPHPHAAPLPHHAPLHMGPVPHQQQQQQQQQQHIHQHHMHPHPHYAPPPPPPPPPPHPSQGMHGHGHPHAHAHPHHMAHQQHPHAHTPQHRPHTHPHHEYPGMGTYPTS</sequence>
<feature type="compositionally biased region" description="Basic residues" evidence="1">
    <location>
        <begin position="821"/>
        <end position="831"/>
    </location>
</feature>
<dbReference type="OrthoDB" id="4115400at2759"/>
<feature type="compositionally biased region" description="Polar residues" evidence="1">
    <location>
        <begin position="906"/>
        <end position="921"/>
    </location>
</feature>
<feature type="compositionally biased region" description="Polar residues" evidence="1">
    <location>
        <begin position="399"/>
        <end position="425"/>
    </location>
</feature>
<feature type="compositionally biased region" description="Polar residues" evidence="1">
    <location>
        <begin position="1054"/>
        <end position="1064"/>
    </location>
</feature>
<accession>A0A9P5D2F1</accession>
<feature type="compositionally biased region" description="Polar residues" evidence="1">
    <location>
        <begin position="207"/>
        <end position="234"/>
    </location>
</feature>
<feature type="compositionally biased region" description="Low complexity" evidence="1">
    <location>
        <begin position="882"/>
        <end position="892"/>
    </location>
</feature>
<feature type="compositionally biased region" description="Low complexity" evidence="1">
    <location>
        <begin position="922"/>
        <end position="938"/>
    </location>
</feature>
<evidence type="ECO:0000313" key="2">
    <source>
        <dbReference type="EMBL" id="KAF4124983.1"/>
    </source>
</evidence>
<evidence type="ECO:0000256" key="1">
    <source>
        <dbReference type="SAM" id="MobiDB-lite"/>
    </source>
</evidence>
<feature type="compositionally biased region" description="Low complexity" evidence="1">
    <location>
        <begin position="1181"/>
        <end position="1225"/>
    </location>
</feature>
<feature type="compositionally biased region" description="Low complexity" evidence="1">
    <location>
        <begin position="245"/>
        <end position="263"/>
    </location>
</feature>
<feature type="compositionally biased region" description="Basic and acidic residues" evidence="1">
    <location>
        <begin position="110"/>
        <end position="119"/>
    </location>
</feature>
<feature type="compositionally biased region" description="Low complexity" evidence="1">
    <location>
        <begin position="305"/>
        <end position="319"/>
    </location>
</feature>
<dbReference type="RefSeq" id="XP_035323635.1">
    <property type="nucleotide sequence ID" value="XM_035465798.1"/>
</dbReference>
<feature type="compositionally biased region" description="Basic and acidic residues" evidence="1">
    <location>
        <begin position="284"/>
        <end position="304"/>
    </location>
</feature>
<feature type="region of interest" description="Disordered" evidence="1">
    <location>
        <begin position="1"/>
        <end position="44"/>
    </location>
</feature>
<keyword evidence="3" id="KW-1185">Reference proteome</keyword>
<feature type="compositionally biased region" description="Acidic residues" evidence="1">
    <location>
        <begin position="570"/>
        <end position="582"/>
    </location>
</feature>
<feature type="compositionally biased region" description="Pro residues" evidence="1">
    <location>
        <begin position="1236"/>
        <end position="1250"/>
    </location>
</feature>
<feature type="compositionally biased region" description="Low complexity" evidence="1">
    <location>
        <begin position="1108"/>
        <end position="1119"/>
    </location>
</feature>
<organism evidence="2 3">
    <name type="scientific">Geosmithia morbida</name>
    <dbReference type="NCBI Taxonomy" id="1094350"/>
    <lineage>
        <taxon>Eukaryota</taxon>
        <taxon>Fungi</taxon>
        <taxon>Dikarya</taxon>
        <taxon>Ascomycota</taxon>
        <taxon>Pezizomycotina</taxon>
        <taxon>Sordariomycetes</taxon>
        <taxon>Hypocreomycetidae</taxon>
        <taxon>Hypocreales</taxon>
        <taxon>Bionectriaceae</taxon>
        <taxon>Geosmithia</taxon>
    </lineage>
</organism>
<feature type="region of interest" description="Disordered" evidence="1">
    <location>
        <begin position="60"/>
        <end position="582"/>
    </location>
</feature>
<feature type="compositionally biased region" description="Polar residues" evidence="1">
    <location>
        <begin position="166"/>
        <end position="177"/>
    </location>
</feature>
<dbReference type="GeneID" id="55970050"/>
<feature type="compositionally biased region" description="Basic and acidic residues" evidence="1">
    <location>
        <begin position="1071"/>
        <end position="1084"/>
    </location>
</feature>
<feature type="compositionally biased region" description="Low complexity" evidence="1">
    <location>
        <begin position="985"/>
        <end position="1020"/>
    </location>
</feature>
<feature type="compositionally biased region" description="Acidic residues" evidence="1">
    <location>
        <begin position="524"/>
        <end position="533"/>
    </location>
</feature>
<protein>
    <submittedName>
        <fullName evidence="2">Uncharacterized protein</fullName>
    </submittedName>
</protein>
<feature type="compositionally biased region" description="Acidic residues" evidence="1">
    <location>
        <begin position="501"/>
        <end position="513"/>
    </location>
</feature>
<feature type="region of interest" description="Disordered" evidence="1">
    <location>
        <begin position="711"/>
        <end position="1087"/>
    </location>
</feature>
<feature type="compositionally biased region" description="Pro residues" evidence="1">
    <location>
        <begin position="1159"/>
        <end position="1172"/>
    </location>
</feature>
<name>A0A9P5D2F1_9HYPO</name>
<comment type="caution">
    <text evidence="2">The sequence shown here is derived from an EMBL/GenBank/DDBJ whole genome shotgun (WGS) entry which is preliminary data.</text>
</comment>
<feature type="compositionally biased region" description="Basic and acidic residues" evidence="1">
    <location>
        <begin position="1"/>
        <end position="11"/>
    </location>
</feature>
<proteinExistence type="predicted"/>
<dbReference type="EMBL" id="JAANYQ010000003">
    <property type="protein sequence ID" value="KAF4124983.1"/>
    <property type="molecule type" value="Genomic_DNA"/>
</dbReference>
<gene>
    <name evidence="2" type="ORF">GMORB2_3822</name>
</gene>
<feature type="compositionally biased region" description="Polar residues" evidence="1">
    <location>
        <begin position="739"/>
        <end position="750"/>
    </location>
</feature>
<feature type="compositionally biased region" description="Polar residues" evidence="1">
    <location>
        <begin position="841"/>
        <end position="850"/>
    </location>
</feature>
<feature type="compositionally biased region" description="Basic residues" evidence="1">
    <location>
        <begin position="1226"/>
        <end position="1235"/>
    </location>
</feature>
<dbReference type="Proteomes" id="UP000749293">
    <property type="component" value="Unassembled WGS sequence"/>
</dbReference>
<feature type="compositionally biased region" description="Basic residues" evidence="1">
    <location>
        <begin position="1256"/>
        <end position="1288"/>
    </location>
</feature>
<reference evidence="2" key="1">
    <citation type="submission" date="2020-03" db="EMBL/GenBank/DDBJ databases">
        <title>Site-based positive gene gene selection in Geosmithia morbida across the United States reveals a broad range of putative effectors and factors for local host and environmental adapation.</title>
        <authorList>
            <person name="Onufrak A."/>
            <person name="Murdoch R.W."/>
            <person name="Gazis R."/>
            <person name="Huff M."/>
            <person name="Staton M."/>
            <person name="Klingeman W."/>
            <person name="Hadziabdic D."/>
        </authorList>
    </citation>
    <scope>NUCLEOTIDE SEQUENCE</scope>
    <source>
        <strain evidence="2">1262</strain>
    </source>
</reference>
<feature type="compositionally biased region" description="Polar residues" evidence="1">
    <location>
        <begin position="381"/>
        <end position="390"/>
    </location>
</feature>